<keyword evidence="2" id="KW-1185">Reference proteome</keyword>
<sequence>MHQLINMSESQPVPALNHSTLPSSSLLSHNPDPTKIDAFNQLTNGIANSSPFGWCALSNGKKFCYKACSFLLICLRALDNCLRQLEQMLQGELQGSWPYQQLFMSRQSRQPNRGEYGLAYQRELYQFQQQYIDEIPEE</sequence>
<evidence type="ECO:0000313" key="2">
    <source>
        <dbReference type="Proteomes" id="UP001454036"/>
    </source>
</evidence>
<protein>
    <submittedName>
        <fullName evidence="1">Uncharacterized protein</fullName>
    </submittedName>
</protein>
<proteinExistence type="predicted"/>
<name>A0AAV3RAE6_LITER</name>
<dbReference type="Proteomes" id="UP001454036">
    <property type="component" value="Unassembled WGS sequence"/>
</dbReference>
<comment type="caution">
    <text evidence="1">The sequence shown here is derived from an EMBL/GenBank/DDBJ whole genome shotgun (WGS) entry which is preliminary data.</text>
</comment>
<dbReference type="EMBL" id="BAABME010007626">
    <property type="protein sequence ID" value="GAA0171327.1"/>
    <property type="molecule type" value="Genomic_DNA"/>
</dbReference>
<dbReference type="AlphaFoldDB" id="A0AAV3RAE6"/>
<accession>A0AAV3RAE6</accession>
<evidence type="ECO:0000313" key="1">
    <source>
        <dbReference type="EMBL" id="GAA0171327.1"/>
    </source>
</evidence>
<reference evidence="1 2" key="1">
    <citation type="submission" date="2024-01" db="EMBL/GenBank/DDBJ databases">
        <title>The complete chloroplast genome sequence of Lithospermum erythrorhizon: insights into the phylogenetic relationship among Boraginaceae species and the maternal lineages of purple gromwells.</title>
        <authorList>
            <person name="Okada T."/>
            <person name="Watanabe K."/>
        </authorList>
    </citation>
    <scope>NUCLEOTIDE SEQUENCE [LARGE SCALE GENOMIC DNA]</scope>
</reference>
<gene>
    <name evidence="1" type="ORF">LIER_25383</name>
</gene>
<organism evidence="1 2">
    <name type="scientific">Lithospermum erythrorhizon</name>
    <name type="common">Purple gromwell</name>
    <name type="synonym">Lithospermum officinale var. erythrorhizon</name>
    <dbReference type="NCBI Taxonomy" id="34254"/>
    <lineage>
        <taxon>Eukaryota</taxon>
        <taxon>Viridiplantae</taxon>
        <taxon>Streptophyta</taxon>
        <taxon>Embryophyta</taxon>
        <taxon>Tracheophyta</taxon>
        <taxon>Spermatophyta</taxon>
        <taxon>Magnoliopsida</taxon>
        <taxon>eudicotyledons</taxon>
        <taxon>Gunneridae</taxon>
        <taxon>Pentapetalae</taxon>
        <taxon>asterids</taxon>
        <taxon>lamiids</taxon>
        <taxon>Boraginales</taxon>
        <taxon>Boraginaceae</taxon>
        <taxon>Boraginoideae</taxon>
        <taxon>Lithospermeae</taxon>
        <taxon>Lithospermum</taxon>
    </lineage>
</organism>